<dbReference type="EMBL" id="QJKH01000005">
    <property type="protein sequence ID" value="PXX79688.1"/>
    <property type="molecule type" value="Genomic_DNA"/>
</dbReference>
<evidence type="ECO:0000256" key="1">
    <source>
        <dbReference type="SAM" id="Phobius"/>
    </source>
</evidence>
<dbReference type="STRING" id="1034346.GCA_000313565_00754"/>
<proteinExistence type="predicted"/>
<protein>
    <submittedName>
        <fullName evidence="2">Uncharacterized membrane protein YdcZ (DUF606 family)</fullName>
    </submittedName>
</protein>
<feature type="transmembrane region" description="Helical" evidence="1">
    <location>
        <begin position="26"/>
        <end position="50"/>
    </location>
</feature>
<dbReference type="PANTHER" id="PTHR34821">
    <property type="entry name" value="INNER MEMBRANE PROTEIN YDCZ"/>
    <property type="match status" value="1"/>
</dbReference>
<keyword evidence="1" id="KW-0812">Transmembrane</keyword>
<dbReference type="Pfam" id="PF04657">
    <property type="entry name" value="DMT_YdcZ"/>
    <property type="match status" value="1"/>
</dbReference>
<feature type="transmembrane region" description="Helical" evidence="1">
    <location>
        <begin position="103"/>
        <end position="134"/>
    </location>
</feature>
<dbReference type="RefSeq" id="WP_022937065.1">
    <property type="nucleotide sequence ID" value="NZ_CABKRQ010000002.1"/>
</dbReference>
<accession>A0A318KS79</accession>
<dbReference type="InterPro" id="IPR037185">
    <property type="entry name" value="EmrE-like"/>
</dbReference>
<dbReference type="PANTHER" id="PTHR34821:SF2">
    <property type="entry name" value="INNER MEMBRANE PROTEIN YDCZ"/>
    <property type="match status" value="1"/>
</dbReference>
<evidence type="ECO:0000313" key="3">
    <source>
        <dbReference type="Proteomes" id="UP000247612"/>
    </source>
</evidence>
<dbReference type="GO" id="GO:0005886">
    <property type="term" value="C:plasma membrane"/>
    <property type="evidence" value="ECO:0007669"/>
    <property type="project" value="TreeGrafter"/>
</dbReference>
<feature type="transmembrane region" description="Helical" evidence="1">
    <location>
        <begin position="62"/>
        <end position="83"/>
    </location>
</feature>
<keyword evidence="3" id="KW-1185">Reference proteome</keyword>
<comment type="caution">
    <text evidence="2">The sequence shown here is derived from an EMBL/GenBank/DDBJ whole genome shotgun (WGS) entry which is preliminary data.</text>
</comment>
<gene>
    <name evidence="2" type="ORF">DES51_105162</name>
</gene>
<organism evidence="2 3">
    <name type="scientific">Dielma fastidiosa</name>
    <dbReference type="NCBI Taxonomy" id="1034346"/>
    <lineage>
        <taxon>Bacteria</taxon>
        <taxon>Bacillati</taxon>
        <taxon>Bacillota</taxon>
        <taxon>Erysipelotrichia</taxon>
        <taxon>Erysipelotrichales</taxon>
        <taxon>Erysipelotrichaceae</taxon>
        <taxon>Dielma</taxon>
    </lineage>
</organism>
<reference evidence="2 3" key="1">
    <citation type="submission" date="2018-05" db="EMBL/GenBank/DDBJ databases">
        <title>Genomic Encyclopedia of Type Strains, Phase IV (KMG-IV): sequencing the most valuable type-strain genomes for metagenomic binning, comparative biology and taxonomic classification.</title>
        <authorList>
            <person name="Goeker M."/>
        </authorList>
    </citation>
    <scope>NUCLEOTIDE SEQUENCE [LARGE SCALE GENOMIC DNA]</scope>
    <source>
        <strain evidence="2 3">JC118</strain>
    </source>
</reference>
<dbReference type="SUPFAM" id="SSF103481">
    <property type="entry name" value="Multidrug resistance efflux transporter EmrE"/>
    <property type="match status" value="1"/>
</dbReference>
<dbReference type="AlphaFoldDB" id="A0A318KS79"/>
<keyword evidence="1" id="KW-0472">Membrane</keyword>
<evidence type="ECO:0000313" key="2">
    <source>
        <dbReference type="EMBL" id="PXX79688.1"/>
    </source>
</evidence>
<keyword evidence="1" id="KW-1133">Transmembrane helix</keyword>
<dbReference type="Proteomes" id="UP000247612">
    <property type="component" value="Unassembled WGS sequence"/>
</dbReference>
<dbReference type="InterPro" id="IPR006750">
    <property type="entry name" value="YdcZ"/>
</dbReference>
<dbReference type="OrthoDB" id="1654616at2"/>
<sequence length="141" mass="15512">MYIILAFLLGCINVISKTINYQATTYLGTACGSLINYLTASLLSLLLFLFLNPAYVNAESFLSAPFWLYLGGVCGLLALIINVTSLKHMNLFQSTTLLLIGQLFGSALLDLLLLQSLSFFRLCGLLILTAGVIWDKRVLMH</sequence>
<name>A0A318KS79_9FIRM</name>